<evidence type="ECO:0000313" key="3">
    <source>
        <dbReference type="EMBL" id="ORX90261.1"/>
    </source>
</evidence>
<evidence type="ECO:0000259" key="2">
    <source>
        <dbReference type="PROSITE" id="PS50053"/>
    </source>
</evidence>
<feature type="region of interest" description="Disordered" evidence="1">
    <location>
        <begin position="40"/>
        <end position="65"/>
    </location>
</feature>
<dbReference type="Proteomes" id="UP000193144">
    <property type="component" value="Unassembled WGS sequence"/>
</dbReference>
<dbReference type="Gene3D" id="3.10.20.90">
    <property type="entry name" value="Phosphatidylinositol 3-kinase Catalytic Subunit, Chain A, domain 1"/>
    <property type="match status" value="1"/>
</dbReference>
<dbReference type="SUPFAM" id="SSF54236">
    <property type="entry name" value="Ubiquitin-like"/>
    <property type="match status" value="1"/>
</dbReference>
<proteinExistence type="predicted"/>
<dbReference type="InterPro" id="IPR029071">
    <property type="entry name" value="Ubiquitin-like_domsf"/>
</dbReference>
<feature type="domain" description="Ubiquitin-like" evidence="2">
    <location>
        <begin position="71"/>
        <end position="132"/>
    </location>
</feature>
<evidence type="ECO:0000313" key="4">
    <source>
        <dbReference type="Proteomes" id="UP000193144"/>
    </source>
</evidence>
<accession>A0A1Y1XWX1</accession>
<dbReference type="EMBL" id="MCFA01000555">
    <property type="protein sequence ID" value="ORX90261.1"/>
    <property type="molecule type" value="Genomic_DNA"/>
</dbReference>
<name>A0A1Y1XWX1_9PLEO</name>
<dbReference type="InterPro" id="IPR024737">
    <property type="entry name" value="Get5_N"/>
</dbReference>
<dbReference type="Pfam" id="PF12754">
    <property type="entry name" value="Get5_N"/>
    <property type="match status" value="1"/>
</dbReference>
<reference evidence="3 4" key="1">
    <citation type="submission" date="2016-07" db="EMBL/GenBank/DDBJ databases">
        <title>Pervasive Adenine N6-methylation of Active Genes in Fungi.</title>
        <authorList>
            <consortium name="DOE Joint Genome Institute"/>
            <person name="Mondo S.J."/>
            <person name="Dannebaum R.O."/>
            <person name="Kuo R.C."/>
            <person name="Labutti K."/>
            <person name="Haridas S."/>
            <person name="Kuo A."/>
            <person name="Salamov A."/>
            <person name="Ahrendt S.R."/>
            <person name="Lipzen A."/>
            <person name="Sullivan W."/>
            <person name="Andreopoulos W.B."/>
            <person name="Clum A."/>
            <person name="Lindquist E."/>
            <person name="Daum C."/>
            <person name="Ramamoorthy G.K."/>
            <person name="Gryganskyi A."/>
            <person name="Culley D."/>
            <person name="Magnuson J.K."/>
            <person name="James T.Y."/>
            <person name="O'Malley M.A."/>
            <person name="Stajich J.E."/>
            <person name="Spatafora J.W."/>
            <person name="Visel A."/>
            <person name="Grigoriev I.V."/>
        </authorList>
    </citation>
    <scope>NUCLEOTIDE SEQUENCE [LARGE SCALE GENOMIC DNA]</scope>
    <source>
        <strain evidence="3 4">CBS 115471</strain>
    </source>
</reference>
<protein>
    <submittedName>
        <fullName evidence="3">Cell-cycle control medial ring component</fullName>
    </submittedName>
</protein>
<keyword evidence="4" id="KW-1185">Reference proteome</keyword>
<sequence>MSELQFCKQYLSALDSRPIKLSSDHIADPRSYPAQGAYVLPRLPHPAHPQRPNAKASAASPSANTASGNAISITLKPLKPTSPTVPLSAIEPSKTSLYDLKQSYSTSTSIPVSKIKLLYKKKLVADSKTVAEVIGPDTGDGVEFGVMVMGGATPVT</sequence>
<comment type="caution">
    <text evidence="3">The sequence shown here is derived from an EMBL/GenBank/DDBJ whole genome shotgun (WGS) entry which is preliminary data.</text>
</comment>
<feature type="non-terminal residue" evidence="3">
    <location>
        <position position="156"/>
    </location>
</feature>
<gene>
    <name evidence="3" type="ORF">BCR34DRAFT_609138</name>
</gene>
<evidence type="ECO:0000256" key="1">
    <source>
        <dbReference type="SAM" id="MobiDB-lite"/>
    </source>
</evidence>
<dbReference type="OrthoDB" id="5366541at2759"/>
<dbReference type="InterPro" id="IPR000626">
    <property type="entry name" value="Ubiquitin-like_dom"/>
</dbReference>
<dbReference type="AlphaFoldDB" id="A0A1Y1XWX1"/>
<organism evidence="3 4">
    <name type="scientific">Clohesyomyces aquaticus</name>
    <dbReference type="NCBI Taxonomy" id="1231657"/>
    <lineage>
        <taxon>Eukaryota</taxon>
        <taxon>Fungi</taxon>
        <taxon>Dikarya</taxon>
        <taxon>Ascomycota</taxon>
        <taxon>Pezizomycotina</taxon>
        <taxon>Dothideomycetes</taxon>
        <taxon>Pleosporomycetidae</taxon>
        <taxon>Pleosporales</taxon>
        <taxon>Lindgomycetaceae</taxon>
        <taxon>Clohesyomyces</taxon>
    </lineage>
</organism>
<feature type="compositionally biased region" description="Low complexity" evidence="1">
    <location>
        <begin position="53"/>
        <end position="65"/>
    </location>
</feature>
<dbReference type="PROSITE" id="PS50053">
    <property type="entry name" value="UBIQUITIN_2"/>
    <property type="match status" value="1"/>
</dbReference>